<dbReference type="SUPFAM" id="SSF116726">
    <property type="entry name" value="TrkA C-terminal domain-like"/>
    <property type="match status" value="1"/>
</dbReference>
<dbReference type="PANTHER" id="PTHR43833:SF9">
    <property type="entry name" value="POTASSIUM CHANNEL PROTEIN YUGO-RELATED"/>
    <property type="match status" value="1"/>
</dbReference>
<dbReference type="Pfam" id="PF02254">
    <property type="entry name" value="TrkA_N"/>
    <property type="match status" value="1"/>
</dbReference>
<keyword evidence="2" id="KW-0472">Membrane</keyword>
<dbReference type="InterPro" id="IPR003148">
    <property type="entry name" value="RCK_N"/>
</dbReference>
<dbReference type="PROSITE" id="PS51201">
    <property type="entry name" value="RCK_N"/>
    <property type="match status" value="1"/>
</dbReference>
<protein>
    <recommendedName>
        <fullName evidence="3">RCK N-terminal domain-containing protein</fullName>
    </recommendedName>
</protein>
<feature type="transmembrane region" description="Helical" evidence="2">
    <location>
        <begin position="7"/>
        <end position="26"/>
    </location>
</feature>
<dbReference type="InterPro" id="IPR050721">
    <property type="entry name" value="Trk_Ktr_HKT_K-transport"/>
</dbReference>
<sequence length="331" mass="37245">MIQQSKNILLFFFVIIISGASGFYILEKDLSIFDSIYMTVLTLSTFGFGEVQPLSQGGKIWAMIVILFGVSGFAMIVSSLNTSIIKFKEYKVKKMLNKIKKLRHHYILCGFGRMGAVIAKELHEKNIAFVVVDINEEKIKKINDLRYLNLHADATFDSTLKDAGIMHSKGIAITLDTDQDNLFVTMSAKNLNPDCFLLSRCSQKETGRKLKRAGADKIVNPYIAGGHRMKELLIAPYLEDVVSMNTGQSNLDFVLEELKIDELPHLNGVKIKQTNLREKYSLMIIGVIDESGNKIVNPDPEYELSNEHKIILIGDKNNMELYFADVNINVA</sequence>
<dbReference type="InterPro" id="IPR036721">
    <property type="entry name" value="RCK_C_sf"/>
</dbReference>
<dbReference type="GO" id="GO:0006813">
    <property type="term" value="P:potassium ion transport"/>
    <property type="evidence" value="ECO:0007669"/>
    <property type="project" value="InterPro"/>
</dbReference>
<dbReference type="InterPro" id="IPR013099">
    <property type="entry name" value="K_chnl_dom"/>
</dbReference>
<dbReference type="SUPFAM" id="SSF81324">
    <property type="entry name" value="Voltage-gated potassium channels"/>
    <property type="match status" value="1"/>
</dbReference>
<dbReference type="GO" id="GO:0005886">
    <property type="term" value="C:plasma membrane"/>
    <property type="evidence" value="ECO:0007669"/>
    <property type="project" value="UniProtKB-SubCell"/>
</dbReference>
<name>A0A382BJ90_9ZZZZ</name>
<dbReference type="InterPro" id="IPR006037">
    <property type="entry name" value="RCK_C"/>
</dbReference>
<evidence type="ECO:0000313" key="4">
    <source>
        <dbReference type="EMBL" id="SVB13855.1"/>
    </source>
</evidence>
<dbReference type="Pfam" id="PF02080">
    <property type="entry name" value="TrkA_C"/>
    <property type="match status" value="1"/>
</dbReference>
<reference evidence="4" key="1">
    <citation type="submission" date="2018-05" db="EMBL/GenBank/DDBJ databases">
        <authorList>
            <person name="Lanie J.A."/>
            <person name="Ng W.-L."/>
            <person name="Kazmierczak K.M."/>
            <person name="Andrzejewski T.M."/>
            <person name="Davidsen T.M."/>
            <person name="Wayne K.J."/>
            <person name="Tettelin H."/>
            <person name="Glass J.I."/>
            <person name="Rusch D."/>
            <person name="Podicherti R."/>
            <person name="Tsui H.-C.T."/>
            <person name="Winkler M.E."/>
        </authorList>
    </citation>
    <scope>NUCLEOTIDE SEQUENCE</scope>
</reference>
<dbReference type="Gene3D" id="3.40.50.720">
    <property type="entry name" value="NAD(P)-binding Rossmann-like Domain"/>
    <property type="match status" value="1"/>
</dbReference>
<dbReference type="Gene3D" id="1.10.287.70">
    <property type="match status" value="1"/>
</dbReference>
<keyword evidence="2" id="KW-0812">Transmembrane</keyword>
<dbReference type="Gene3D" id="3.30.70.1450">
    <property type="entry name" value="Regulator of K+ conductance, C-terminal domain"/>
    <property type="match status" value="1"/>
</dbReference>
<dbReference type="PANTHER" id="PTHR43833">
    <property type="entry name" value="POTASSIUM CHANNEL PROTEIN 2-RELATED-RELATED"/>
    <property type="match status" value="1"/>
</dbReference>
<evidence type="ECO:0000259" key="3">
    <source>
        <dbReference type="PROSITE" id="PS51201"/>
    </source>
</evidence>
<organism evidence="4">
    <name type="scientific">marine metagenome</name>
    <dbReference type="NCBI Taxonomy" id="408172"/>
    <lineage>
        <taxon>unclassified sequences</taxon>
        <taxon>metagenomes</taxon>
        <taxon>ecological metagenomes</taxon>
    </lineage>
</organism>
<proteinExistence type="predicted"/>
<keyword evidence="2" id="KW-1133">Transmembrane helix</keyword>
<feature type="domain" description="RCK N-terminal" evidence="3">
    <location>
        <begin position="103"/>
        <end position="219"/>
    </location>
</feature>
<feature type="transmembrane region" description="Helical" evidence="2">
    <location>
        <begin position="60"/>
        <end position="80"/>
    </location>
</feature>
<comment type="subcellular location">
    <subcellularLocation>
        <location evidence="1">Cell membrane</location>
        <topology evidence="1">Multi-pass membrane protein</topology>
    </subcellularLocation>
</comment>
<gene>
    <name evidence="4" type="ORF">METZ01_LOCUS166709</name>
</gene>
<accession>A0A382BJ90</accession>
<evidence type="ECO:0000256" key="1">
    <source>
        <dbReference type="ARBA" id="ARBA00004651"/>
    </source>
</evidence>
<dbReference type="Pfam" id="PF07885">
    <property type="entry name" value="Ion_trans_2"/>
    <property type="match status" value="1"/>
</dbReference>
<dbReference type="InterPro" id="IPR036291">
    <property type="entry name" value="NAD(P)-bd_dom_sf"/>
</dbReference>
<evidence type="ECO:0000256" key="2">
    <source>
        <dbReference type="SAM" id="Phobius"/>
    </source>
</evidence>
<dbReference type="AlphaFoldDB" id="A0A382BJ90"/>
<dbReference type="EMBL" id="UINC01030065">
    <property type="protein sequence ID" value="SVB13855.1"/>
    <property type="molecule type" value="Genomic_DNA"/>
</dbReference>
<dbReference type="GO" id="GO:0008324">
    <property type="term" value="F:monoatomic cation transmembrane transporter activity"/>
    <property type="evidence" value="ECO:0007669"/>
    <property type="project" value="InterPro"/>
</dbReference>
<dbReference type="SUPFAM" id="SSF51735">
    <property type="entry name" value="NAD(P)-binding Rossmann-fold domains"/>
    <property type="match status" value="1"/>
</dbReference>